<name>A0A918TTE1_9BACT</name>
<comment type="caution">
    <text evidence="3">The sequence shown here is derived from an EMBL/GenBank/DDBJ whole genome shotgun (WGS) entry which is preliminary data.</text>
</comment>
<dbReference type="GO" id="GO:0001681">
    <property type="term" value="F:sialate O-acetylesterase activity"/>
    <property type="evidence" value="ECO:0007669"/>
    <property type="project" value="InterPro"/>
</dbReference>
<keyword evidence="4" id="KW-1185">Reference proteome</keyword>
<dbReference type="InterPro" id="IPR005181">
    <property type="entry name" value="SASA"/>
</dbReference>
<organism evidence="3 4">
    <name type="scientific">Roseibacillus persicicus</name>
    <dbReference type="NCBI Taxonomy" id="454148"/>
    <lineage>
        <taxon>Bacteria</taxon>
        <taxon>Pseudomonadati</taxon>
        <taxon>Verrucomicrobiota</taxon>
        <taxon>Verrucomicrobiia</taxon>
        <taxon>Verrucomicrobiales</taxon>
        <taxon>Verrucomicrobiaceae</taxon>
        <taxon>Roseibacillus</taxon>
    </lineage>
</organism>
<dbReference type="GO" id="GO:0005975">
    <property type="term" value="P:carbohydrate metabolic process"/>
    <property type="evidence" value="ECO:0007669"/>
    <property type="project" value="TreeGrafter"/>
</dbReference>
<evidence type="ECO:0000313" key="4">
    <source>
        <dbReference type="Proteomes" id="UP000644507"/>
    </source>
</evidence>
<evidence type="ECO:0000313" key="3">
    <source>
        <dbReference type="EMBL" id="GHC60280.1"/>
    </source>
</evidence>
<feature type="domain" description="Sialate O-acetylesterase" evidence="2">
    <location>
        <begin position="238"/>
        <end position="360"/>
    </location>
</feature>
<gene>
    <name evidence="3" type="ORF">GCM10007100_29470</name>
</gene>
<feature type="domain" description="Sialate O-acetylesterase" evidence="2">
    <location>
        <begin position="74"/>
        <end position="175"/>
    </location>
</feature>
<dbReference type="Pfam" id="PF03629">
    <property type="entry name" value="SASA"/>
    <property type="match status" value="2"/>
</dbReference>
<dbReference type="InterPro" id="IPR036514">
    <property type="entry name" value="SGNH_hydro_sf"/>
</dbReference>
<keyword evidence="1" id="KW-0378">Hydrolase</keyword>
<dbReference type="InterPro" id="IPR039329">
    <property type="entry name" value="SIAE"/>
</dbReference>
<dbReference type="PANTHER" id="PTHR22901">
    <property type="entry name" value="SIALATE O-ACETYLESTERASE"/>
    <property type="match status" value="1"/>
</dbReference>
<sequence>MVLQQQGQARIWGWLDGSGEVTVTFGGKSESAKTNSEGRWEVSFEGLTASAEGRELTISDGTDSKVIKDVLVGEVWIASGQSNMEWVISRTDNAEEVVAASEDPLLRIYLSGNVAKAEPQIDFAGTWTGASPESTGNMTAVGYYFAKNLRQELDVPVGIIECAWGGKPIESFISEEALKSLPEAKGVLKLKEQALANWDEEKVRSQFEQKIAQWEEGGKKGRRPQIAVDPSVNPRLASNIYNGMIAPITGYGAKGAIWYQGESNANGGTASLYEEMLGCLVDDWRERWDSDLAFYYVQLANFREVTTEPGVESSWVVVQDEMRRALDSIKHSGMAVTNDIGAADDIHPTNKKDVGSRLARWALGQDYGMENVVMSGPLFRGADEKDGRMILSFEHNAGLKTRDGGPLKRFEIKAEDGTWIWADAQIEEGKVIVWSDKISDPAAVRYAWANNPEGANLVNSEGLPASCFTTEKP</sequence>
<evidence type="ECO:0000256" key="1">
    <source>
        <dbReference type="ARBA" id="ARBA00022801"/>
    </source>
</evidence>
<dbReference type="Proteomes" id="UP000644507">
    <property type="component" value="Unassembled WGS sequence"/>
</dbReference>
<dbReference type="AlphaFoldDB" id="A0A918TTE1"/>
<proteinExistence type="predicted"/>
<dbReference type="Gene3D" id="3.40.50.1110">
    <property type="entry name" value="SGNH hydrolase"/>
    <property type="match status" value="1"/>
</dbReference>
<evidence type="ECO:0000259" key="2">
    <source>
        <dbReference type="Pfam" id="PF03629"/>
    </source>
</evidence>
<reference evidence="3" key="1">
    <citation type="journal article" date="2014" name="Int. J. Syst. Evol. Microbiol.">
        <title>Complete genome sequence of Corynebacterium casei LMG S-19264T (=DSM 44701T), isolated from a smear-ripened cheese.</title>
        <authorList>
            <consortium name="US DOE Joint Genome Institute (JGI-PGF)"/>
            <person name="Walter F."/>
            <person name="Albersmeier A."/>
            <person name="Kalinowski J."/>
            <person name="Ruckert C."/>
        </authorList>
    </citation>
    <scope>NUCLEOTIDE SEQUENCE</scope>
    <source>
        <strain evidence="3">KCTC 12988</strain>
    </source>
</reference>
<accession>A0A918TTE1</accession>
<dbReference type="EMBL" id="BMXI01000013">
    <property type="protein sequence ID" value="GHC60280.1"/>
    <property type="molecule type" value="Genomic_DNA"/>
</dbReference>
<reference evidence="3" key="2">
    <citation type="submission" date="2020-09" db="EMBL/GenBank/DDBJ databases">
        <authorList>
            <person name="Sun Q."/>
            <person name="Kim S."/>
        </authorList>
    </citation>
    <scope>NUCLEOTIDE SEQUENCE</scope>
    <source>
        <strain evidence="3">KCTC 12988</strain>
    </source>
</reference>
<dbReference type="PANTHER" id="PTHR22901:SF0">
    <property type="entry name" value="SIALATE O-ACETYLESTERASE"/>
    <property type="match status" value="1"/>
</dbReference>
<protein>
    <submittedName>
        <fullName evidence="3">9-O-acetylesterase</fullName>
    </submittedName>
</protein>
<dbReference type="SUPFAM" id="SSF52266">
    <property type="entry name" value="SGNH hydrolase"/>
    <property type="match status" value="1"/>
</dbReference>